<proteinExistence type="predicted"/>
<dbReference type="Proteomes" id="UP000766986">
    <property type="component" value="Unassembled WGS sequence"/>
</dbReference>
<accession>A0ABS2E2S5</accession>
<gene>
    <name evidence="1" type="ORF">H7U35_12050</name>
</gene>
<sequence>MRNDIIQYPKIQTGRHLPKRLSGSADNCIFNAPVTYRFNDFMTYCRQSPIIRNIVSPMNRIRDEPPVCRFIEAETEITGSVWKQQIILSIT</sequence>
<comment type="caution">
    <text evidence="1">The sequence shown here is derived from an EMBL/GenBank/DDBJ whole genome shotgun (WGS) entry which is preliminary data.</text>
</comment>
<reference evidence="1 2" key="1">
    <citation type="journal article" date="2021" name="Sci. Rep.">
        <title>The distribution of antibiotic resistance genes in chicken gut microbiota commensals.</title>
        <authorList>
            <person name="Juricova H."/>
            <person name="Matiasovicova J."/>
            <person name="Kubasova T."/>
            <person name="Cejkova D."/>
            <person name="Rychlik I."/>
        </authorList>
    </citation>
    <scope>NUCLEOTIDE SEQUENCE [LARGE SCALE GENOMIC DNA]</scope>
    <source>
        <strain evidence="1 2">An772</strain>
    </source>
</reference>
<name>A0ABS2E2S5_9BACT</name>
<dbReference type="EMBL" id="JACLYZ010000031">
    <property type="protein sequence ID" value="MBM6735942.1"/>
    <property type="molecule type" value="Genomic_DNA"/>
</dbReference>
<organism evidence="1 2">
    <name type="scientific">Mediterranea massiliensis</name>
    <dbReference type="NCBI Taxonomy" id="1841865"/>
    <lineage>
        <taxon>Bacteria</taxon>
        <taxon>Pseudomonadati</taxon>
        <taxon>Bacteroidota</taxon>
        <taxon>Bacteroidia</taxon>
        <taxon>Bacteroidales</taxon>
        <taxon>Bacteroidaceae</taxon>
        <taxon>Mediterranea</taxon>
    </lineage>
</organism>
<evidence type="ECO:0000313" key="1">
    <source>
        <dbReference type="EMBL" id="MBM6735942.1"/>
    </source>
</evidence>
<keyword evidence="2" id="KW-1185">Reference proteome</keyword>
<evidence type="ECO:0000313" key="2">
    <source>
        <dbReference type="Proteomes" id="UP000766986"/>
    </source>
</evidence>
<protein>
    <submittedName>
        <fullName evidence="1">Uncharacterized protein</fullName>
    </submittedName>
</protein>